<dbReference type="SUPFAM" id="SSF109604">
    <property type="entry name" value="HD-domain/PDEase-like"/>
    <property type="match status" value="1"/>
</dbReference>
<reference evidence="1 2" key="1">
    <citation type="submission" date="2023-07" db="EMBL/GenBank/DDBJ databases">
        <title>Sorghum-associated microbial communities from plants grown in Nebraska, USA.</title>
        <authorList>
            <person name="Schachtman D."/>
        </authorList>
    </citation>
    <scope>NUCLEOTIDE SEQUENCE [LARGE SCALE GENOMIC DNA]</scope>
    <source>
        <strain evidence="1 2">4138</strain>
    </source>
</reference>
<gene>
    <name evidence="1" type="ORF">J2W69_004101</name>
</gene>
<keyword evidence="2" id="KW-1185">Reference proteome</keyword>
<proteinExistence type="predicted"/>
<name>A0ABU1W577_9GAMM</name>
<dbReference type="Proteomes" id="UP001257909">
    <property type="component" value="Unassembled WGS sequence"/>
</dbReference>
<sequence length="588" mass="66906">MATLGSLTALHQNCSDFYSKNHELSLAMQLDLLQQICKLCTQLAYQSPFLLLSQLSLTPATGCISSKLFIKEAALLTAIAMAGRWPEELFIQLLKSCLLQHLSVTALLEKSAKAEELNALEQQQLKFPAVVTMKQHKELAEKAGVLNLLRQCYGKNKGLSSWQSPYFSQLISFCWQVTRLMLPGAGKLIALEKISTQLLPQATATELQFWQALSCLNSSSYSTGRFVRDSDANLALLLCETQTKEQMQLLLQPYDKSTKQLLPAQTVTAADWQLLNPRQYSQDDWLSGWQQDNKLLPQWPETADLPALSWLQQLSHAAKVSQQAELIEQHPWLMQQLQEKASAQSRQQQKIQSTQHAIAMLGQEQLLPLLKQAWLEQHCQQQHQPHHHWLLEFRRVLAKALYLLTQPVKFYALTSQQAELLAWCLCWPLWQQSDLRFLALSHPTEPTSLISPWLKQQLWQSEHYQQLAVKTLKHLQFNQSWQDACLHYRALPTATHSYPMAFVLAFAFDLTASVFSDSDDTDRLTHSYKFVEPHFTTKPQTASAAADWQALLIEQTRPVTQLIASCSFISPFPKVMPQEVTDLSQMSA</sequence>
<protein>
    <recommendedName>
        <fullName evidence="3">HDOD domain-containing protein</fullName>
    </recommendedName>
</protein>
<evidence type="ECO:0008006" key="3">
    <source>
        <dbReference type="Google" id="ProtNLM"/>
    </source>
</evidence>
<evidence type="ECO:0000313" key="1">
    <source>
        <dbReference type="EMBL" id="MDR7123118.1"/>
    </source>
</evidence>
<dbReference type="EMBL" id="JAVDWR010000035">
    <property type="protein sequence ID" value="MDR7123118.1"/>
    <property type="molecule type" value="Genomic_DNA"/>
</dbReference>
<comment type="caution">
    <text evidence="1">The sequence shown here is derived from an EMBL/GenBank/DDBJ whole genome shotgun (WGS) entry which is preliminary data.</text>
</comment>
<dbReference type="RefSeq" id="WP_310281981.1">
    <property type="nucleotide sequence ID" value="NZ_JAVDWR010000035.1"/>
</dbReference>
<evidence type="ECO:0000313" key="2">
    <source>
        <dbReference type="Proteomes" id="UP001257909"/>
    </source>
</evidence>
<accession>A0ABU1W577</accession>
<organism evidence="1 2">
    <name type="scientific">Rheinheimera soli</name>
    <dbReference type="NCBI Taxonomy" id="443616"/>
    <lineage>
        <taxon>Bacteria</taxon>
        <taxon>Pseudomonadati</taxon>
        <taxon>Pseudomonadota</taxon>
        <taxon>Gammaproteobacteria</taxon>
        <taxon>Chromatiales</taxon>
        <taxon>Chromatiaceae</taxon>
        <taxon>Rheinheimera</taxon>
    </lineage>
</organism>